<protein>
    <submittedName>
        <fullName evidence="2">Uncharacterized protein</fullName>
    </submittedName>
</protein>
<evidence type="ECO:0000256" key="1">
    <source>
        <dbReference type="SAM" id="Phobius"/>
    </source>
</evidence>
<feature type="transmembrane region" description="Helical" evidence="1">
    <location>
        <begin position="420"/>
        <end position="444"/>
    </location>
</feature>
<reference evidence="2" key="1">
    <citation type="submission" date="2023-02" db="EMBL/GenBank/DDBJ databases">
        <title>Genome of toxic invasive species Heracleum sosnowskyi carries increased number of genes despite the absence of recent whole-genome duplications.</title>
        <authorList>
            <person name="Schelkunov M."/>
            <person name="Shtratnikova V."/>
            <person name="Makarenko M."/>
            <person name="Klepikova A."/>
            <person name="Omelchenko D."/>
            <person name="Novikova G."/>
            <person name="Obukhova E."/>
            <person name="Bogdanov V."/>
            <person name="Penin A."/>
            <person name="Logacheva M."/>
        </authorList>
    </citation>
    <scope>NUCLEOTIDE SEQUENCE</scope>
    <source>
        <strain evidence="2">Hsosn_3</strain>
        <tissue evidence="2">Leaf</tissue>
    </source>
</reference>
<dbReference type="Proteomes" id="UP001237642">
    <property type="component" value="Unassembled WGS sequence"/>
</dbReference>
<keyword evidence="1" id="KW-0472">Membrane</keyword>
<proteinExistence type="predicted"/>
<evidence type="ECO:0000313" key="3">
    <source>
        <dbReference type="Proteomes" id="UP001237642"/>
    </source>
</evidence>
<dbReference type="AlphaFoldDB" id="A0AAD8GY37"/>
<name>A0AAD8GY37_9APIA</name>
<dbReference type="InterPro" id="IPR004158">
    <property type="entry name" value="DUF247_pln"/>
</dbReference>
<keyword evidence="3" id="KW-1185">Reference proteome</keyword>
<sequence length="455" mass="53018">MENLVRDDSWVIKLDDELNKMKDGSVKEMEQHWKRRSIYQLSPSITELNRPAYNPQVVSFGPLHHGQPHLLPMEVHKHRALLIFMKRSNKSVQYFMESLAPLAEDLKESYDFLDRQEHTNELLKLLILDGCFMLEILRMSSSTEWKPWPGTSADNSFFADYAPNDPVFSNHGRLYILPYIMQDMLLLENQLPMMLLENLWALQNDETMHDEFLNYHMVKLYSPGQPVPDLGKCLHLLDVYRRYLLFHVPRIRYRRQTRFHILRENKIIHSAIELQEAGIRFETSKSTSLTDISFRSGVLRLPGILVDVTTEAMFLNLMAFERFHVGAGNGVTAYIFFMSDMLRNARDVNLLHLQGIIQNAIGSDEDVLKLFHSLSKNVTLDPNGNLEMVQMSVQHYCQQRRTKWRAYLTRTYFTNPWASLSLLASLFLFALTITQTVFTVVPYFDPAPRPPPPPR</sequence>
<accession>A0AAD8GY37</accession>
<keyword evidence="1" id="KW-1133">Transmembrane helix</keyword>
<keyword evidence="1" id="KW-0812">Transmembrane</keyword>
<organism evidence="2 3">
    <name type="scientific">Heracleum sosnowskyi</name>
    <dbReference type="NCBI Taxonomy" id="360622"/>
    <lineage>
        <taxon>Eukaryota</taxon>
        <taxon>Viridiplantae</taxon>
        <taxon>Streptophyta</taxon>
        <taxon>Embryophyta</taxon>
        <taxon>Tracheophyta</taxon>
        <taxon>Spermatophyta</taxon>
        <taxon>Magnoliopsida</taxon>
        <taxon>eudicotyledons</taxon>
        <taxon>Gunneridae</taxon>
        <taxon>Pentapetalae</taxon>
        <taxon>asterids</taxon>
        <taxon>campanulids</taxon>
        <taxon>Apiales</taxon>
        <taxon>Apiaceae</taxon>
        <taxon>Apioideae</taxon>
        <taxon>apioid superclade</taxon>
        <taxon>Tordylieae</taxon>
        <taxon>Tordyliinae</taxon>
        <taxon>Heracleum</taxon>
    </lineage>
</organism>
<dbReference type="PANTHER" id="PTHR31170:SF18">
    <property type="entry name" value="(WILD MALAYSIAN BANANA) HYPOTHETICAL PROTEIN"/>
    <property type="match status" value="1"/>
</dbReference>
<evidence type="ECO:0000313" key="2">
    <source>
        <dbReference type="EMBL" id="KAK1356125.1"/>
    </source>
</evidence>
<gene>
    <name evidence="2" type="ORF">POM88_049381</name>
</gene>
<dbReference type="Pfam" id="PF03140">
    <property type="entry name" value="DUF247"/>
    <property type="match status" value="1"/>
</dbReference>
<comment type="caution">
    <text evidence="2">The sequence shown here is derived from an EMBL/GenBank/DDBJ whole genome shotgun (WGS) entry which is preliminary data.</text>
</comment>
<dbReference type="PANTHER" id="PTHR31170">
    <property type="entry name" value="BNAC04G53230D PROTEIN"/>
    <property type="match status" value="1"/>
</dbReference>
<dbReference type="EMBL" id="JAUIZM010000011">
    <property type="protein sequence ID" value="KAK1356125.1"/>
    <property type="molecule type" value="Genomic_DNA"/>
</dbReference>
<reference evidence="2" key="2">
    <citation type="submission" date="2023-05" db="EMBL/GenBank/DDBJ databases">
        <authorList>
            <person name="Schelkunov M.I."/>
        </authorList>
    </citation>
    <scope>NUCLEOTIDE SEQUENCE</scope>
    <source>
        <strain evidence="2">Hsosn_3</strain>
        <tissue evidence="2">Leaf</tissue>
    </source>
</reference>